<dbReference type="EMBL" id="LSRQ01000987">
    <property type="protein sequence ID" value="OAY79902.1"/>
    <property type="molecule type" value="Genomic_DNA"/>
</dbReference>
<dbReference type="InterPro" id="IPR003657">
    <property type="entry name" value="WRKY_dom"/>
</dbReference>
<keyword evidence="3" id="KW-0238">DNA-binding</keyword>
<keyword evidence="2" id="KW-0805">Transcription regulation</keyword>
<evidence type="ECO:0000313" key="7">
    <source>
        <dbReference type="EMBL" id="OAY79902.1"/>
    </source>
</evidence>
<organism evidence="7 8">
    <name type="scientific">Ananas comosus</name>
    <name type="common">Pineapple</name>
    <name type="synonym">Ananas ananas</name>
    <dbReference type="NCBI Taxonomy" id="4615"/>
    <lineage>
        <taxon>Eukaryota</taxon>
        <taxon>Viridiplantae</taxon>
        <taxon>Streptophyta</taxon>
        <taxon>Embryophyta</taxon>
        <taxon>Tracheophyta</taxon>
        <taxon>Spermatophyta</taxon>
        <taxon>Magnoliopsida</taxon>
        <taxon>Liliopsida</taxon>
        <taxon>Poales</taxon>
        <taxon>Bromeliaceae</taxon>
        <taxon>Bromelioideae</taxon>
        <taxon>Ananas</taxon>
    </lineage>
</organism>
<reference evidence="10" key="2">
    <citation type="submission" date="2025-04" db="UniProtKB">
        <authorList>
            <consortium name="RefSeq"/>
        </authorList>
    </citation>
    <scope>IDENTIFICATION</scope>
    <source>
        <tissue evidence="10">Leaf</tissue>
    </source>
</reference>
<evidence type="ECO:0000313" key="8">
    <source>
        <dbReference type="Proteomes" id="UP000092600"/>
    </source>
</evidence>
<dbReference type="GO" id="GO:0003700">
    <property type="term" value="F:DNA-binding transcription factor activity"/>
    <property type="evidence" value="ECO:0007669"/>
    <property type="project" value="InterPro"/>
</dbReference>
<dbReference type="InterPro" id="IPR036576">
    <property type="entry name" value="WRKY_dom_sf"/>
</dbReference>
<comment type="subcellular location">
    <subcellularLocation>
        <location evidence="1">Nucleus</location>
    </subcellularLocation>
</comment>
<evidence type="ECO:0000256" key="3">
    <source>
        <dbReference type="ARBA" id="ARBA00023125"/>
    </source>
</evidence>
<dbReference type="Proteomes" id="UP000092600">
    <property type="component" value="Unassembled WGS sequence"/>
</dbReference>
<reference evidence="7 8" key="1">
    <citation type="journal article" date="2016" name="DNA Res.">
        <title>The draft genome of MD-2 pineapple using hybrid error correction of long reads.</title>
        <authorList>
            <person name="Redwan R.M."/>
            <person name="Saidin A."/>
            <person name="Kumar S.V."/>
        </authorList>
    </citation>
    <scope>NUCLEOTIDE SEQUENCE [LARGE SCALE GENOMIC DNA]</scope>
    <source>
        <strain evidence="8">cv. MD2</strain>
        <tissue evidence="7">Leaf</tissue>
    </source>
</reference>
<dbReference type="SUPFAM" id="SSF118290">
    <property type="entry name" value="WRKY DNA-binding domain"/>
    <property type="match status" value="1"/>
</dbReference>
<gene>
    <name evidence="10" type="primary">LOC109716777</name>
    <name evidence="7" type="ORF">ACMD2_07135</name>
</gene>
<dbReference type="Proteomes" id="UP000515123">
    <property type="component" value="Linkage group 10"/>
</dbReference>
<proteinExistence type="predicted"/>
<dbReference type="GO" id="GO:0005634">
    <property type="term" value="C:nucleus"/>
    <property type="evidence" value="ECO:0007669"/>
    <property type="project" value="UniProtKB-SubCell"/>
</dbReference>
<dbReference type="SMART" id="SM00774">
    <property type="entry name" value="WRKY"/>
    <property type="match status" value="1"/>
</dbReference>
<name>A0A199VRS5_ANACO</name>
<evidence type="ECO:0000313" key="10">
    <source>
        <dbReference type="RefSeq" id="XP_020097925.1"/>
    </source>
</evidence>
<evidence type="ECO:0000256" key="4">
    <source>
        <dbReference type="ARBA" id="ARBA00023163"/>
    </source>
</evidence>
<dbReference type="GO" id="GO:0043565">
    <property type="term" value="F:sequence-specific DNA binding"/>
    <property type="evidence" value="ECO:0007669"/>
    <property type="project" value="InterPro"/>
</dbReference>
<keyword evidence="9" id="KW-1185">Reference proteome</keyword>
<dbReference type="PROSITE" id="PS50811">
    <property type="entry name" value="WRKY"/>
    <property type="match status" value="1"/>
</dbReference>
<dbReference type="Gene3D" id="2.20.25.80">
    <property type="entry name" value="WRKY domain"/>
    <property type="match status" value="1"/>
</dbReference>
<dbReference type="Pfam" id="PF03106">
    <property type="entry name" value="WRKY"/>
    <property type="match status" value="1"/>
</dbReference>
<dbReference type="FunFam" id="2.20.25.80:FF:000003">
    <property type="entry name" value="WRKY transcription factor 57"/>
    <property type="match status" value="1"/>
</dbReference>
<dbReference type="AlphaFoldDB" id="A0A199VRS5"/>
<dbReference type="InterPro" id="IPR044810">
    <property type="entry name" value="WRKY_plant"/>
</dbReference>
<dbReference type="STRING" id="4615.A0A199VRS5"/>
<keyword evidence="5" id="KW-0539">Nucleus</keyword>
<dbReference type="PANTHER" id="PTHR31221:SF283">
    <property type="entry name" value="WRKY DOMAIN-CONTAINING PROTEIN"/>
    <property type="match status" value="1"/>
</dbReference>
<dbReference type="GeneID" id="109716777"/>
<evidence type="ECO:0000256" key="1">
    <source>
        <dbReference type="ARBA" id="ARBA00004123"/>
    </source>
</evidence>
<sequence>MSFSHSSVLYGEYTPNVLPSCEFFPANAASENSHGAADFAAFDEGYYEQFASPTAAHGPEEPLAGGDCSPTADMIMNCGDEMKGMGVEIGSRIGFRTRSEVEILDDGFKWRKYGKKSVKNSPNPRNYYKCSSSGCGVKKRVERDRDDPSYVITTYEGVHNHLTPGFVICDHDSHCRMYPTLISHNNCSLF</sequence>
<evidence type="ECO:0000256" key="5">
    <source>
        <dbReference type="ARBA" id="ARBA00023242"/>
    </source>
</evidence>
<protein>
    <submittedName>
        <fullName evidence="10">Probable WRKY transcription factor 50</fullName>
    </submittedName>
    <submittedName>
        <fullName evidence="7">Putative WRKY transcription factor 50</fullName>
    </submittedName>
</protein>
<dbReference type="PANTHER" id="PTHR31221">
    <property type="entry name" value="WRKY TRANSCRIPTION FACTOR PROTEIN 1-RELATED"/>
    <property type="match status" value="1"/>
</dbReference>
<keyword evidence="4" id="KW-0804">Transcription</keyword>
<accession>A0A199VRS5</accession>
<feature type="domain" description="WRKY" evidence="6">
    <location>
        <begin position="99"/>
        <end position="164"/>
    </location>
</feature>
<evidence type="ECO:0000259" key="6">
    <source>
        <dbReference type="PROSITE" id="PS50811"/>
    </source>
</evidence>
<evidence type="ECO:0000313" key="9">
    <source>
        <dbReference type="Proteomes" id="UP000515123"/>
    </source>
</evidence>
<dbReference type="OrthoDB" id="693960at2759"/>
<dbReference type="RefSeq" id="XP_020097925.1">
    <property type="nucleotide sequence ID" value="XM_020242336.1"/>
</dbReference>
<evidence type="ECO:0000256" key="2">
    <source>
        <dbReference type="ARBA" id="ARBA00023015"/>
    </source>
</evidence>